<protein>
    <submittedName>
        <fullName evidence="2 3">Uncharacterized protein</fullName>
    </submittedName>
</protein>
<dbReference type="KEGG" id="gtt:GUITHDRAFT_121297"/>
<proteinExistence type="predicted"/>
<gene>
    <name evidence="2" type="ORF">GUITHDRAFT_121297</name>
</gene>
<evidence type="ECO:0000313" key="4">
    <source>
        <dbReference type="Proteomes" id="UP000011087"/>
    </source>
</evidence>
<dbReference type="HOGENOM" id="CLU_404642_0_0_1"/>
<evidence type="ECO:0000313" key="2">
    <source>
        <dbReference type="EMBL" id="EKX32545.1"/>
    </source>
</evidence>
<dbReference type="Gene3D" id="3.30.559.10">
    <property type="entry name" value="Chloramphenicol acetyltransferase-like domain"/>
    <property type="match status" value="2"/>
</dbReference>
<dbReference type="InterPro" id="IPR023213">
    <property type="entry name" value="CAT-like_dom_sf"/>
</dbReference>
<reference evidence="2 4" key="1">
    <citation type="journal article" date="2012" name="Nature">
        <title>Algal genomes reveal evolutionary mosaicism and the fate of nucleomorphs.</title>
        <authorList>
            <consortium name="DOE Joint Genome Institute"/>
            <person name="Curtis B.A."/>
            <person name="Tanifuji G."/>
            <person name="Burki F."/>
            <person name="Gruber A."/>
            <person name="Irimia M."/>
            <person name="Maruyama S."/>
            <person name="Arias M.C."/>
            <person name="Ball S.G."/>
            <person name="Gile G.H."/>
            <person name="Hirakawa Y."/>
            <person name="Hopkins J.F."/>
            <person name="Kuo A."/>
            <person name="Rensing S.A."/>
            <person name="Schmutz J."/>
            <person name="Symeonidi A."/>
            <person name="Elias M."/>
            <person name="Eveleigh R.J."/>
            <person name="Herman E.K."/>
            <person name="Klute M.J."/>
            <person name="Nakayama T."/>
            <person name="Obornik M."/>
            <person name="Reyes-Prieto A."/>
            <person name="Armbrust E.V."/>
            <person name="Aves S.J."/>
            <person name="Beiko R.G."/>
            <person name="Coutinho P."/>
            <person name="Dacks J.B."/>
            <person name="Durnford D.G."/>
            <person name="Fast N.M."/>
            <person name="Green B.R."/>
            <person name="Grisdale C.J."/>
            <person name="Hempel F."/>
            <person name="Henrissat B."/>
            <person name="Hoppner M.P."/>
            <person name="Ishida K."/>
            <person name="Kim E."/>
            <person name="Koreny L."/>
            <person name="Kroth P.G."/>
            <person name="Liu Y."/>
            <person name="Malik S.B."/>
            <person name="Maier U.G."/>
            <person name="McRose D."/>
            <person name="Mock T."/>
            <person name="Neilson J.A."/>
            <person name="Onodera N.T."/>
            <person name="Poole A.M."/>
            <person name="Pritham E.J."/>
            <person name="Richards T.A."/>
            <person name="Rocap G."/>
            <person name="Roy S.W."/>
            <person name="Sarai C."/>
            <person name="Schaack S."/>
            <person name="Shirato S."/>
            <person name="Slamovits C.H."/>
            <person name="Spencer D.F."/>
            <person name="Suzuki S."/>
            <person name="Worden A.Z."/>
            <person name="Zauner S."/>
            <person name="Barry K."/>
            <person name="Bell C."/>
            <person name="Bharti A.K."/>
            <person name="Crow J.A."/>
            <person name="Grimwood J."/>
            <person name="Kramer R."/>
            <person name="Lindquist E."/>
            <person name="Lucas S."/>
            <person name="Salamov A."/>
            <person name="McFadden G.I."/>
            <person name="Lane C.E."/>
            <person name="Keeling P.J."/>
            <person name="Gray M.W."/>
            <person name="Grigoriev I.V."/>
            <person name="Archibald J.M."/>
        </authorList>
    </citation>
    <scope>NUCLEOTIDE SEQUENCE</scope>
    <source>
        <strain evidence="2 4">CCMP2712</strain>
    </source>
</reference>
<dbReference type="EnsemblProtists" id="EKX32545">
    <property type="protein sequence ID" value="EKX32545"/>
    <property type="gene ID" value="GUITHDRAFT_121297"/>
</dbReference>
<name>L1I9L1_GUITC</name>
<dbReference type="RefSeq" id="XP_005819525.1">
    <property type="nucleotide sequence ID" value="XM_005819468.1"/>
</dbReference>
<dbReference type="Proteomes" id="UP000011087">
    <property type="component" value="Unassembled WGS sequence"/>
</dbReference>
<dbReference type="GO" id="GO:0016747">
    <property type="term" value="F:acyltransferase activity, transferring groups other than amino-acyl groups"/>
    <property type="evidence" value="ECO:0007669"/>
    <property type="project" value="TreeGrafter"/>
</dbReference>
<dbReference type="PANTHER" id="PTHR31642">
    <property type="entry name" value="TRICHOTHECENE 3-O-ACETYLTRANSFERASE"/>
    <property type="match status" value="1"/>
</dbReference>
<dbReference type="GeneID" id="17289270"/>
<dbReference type="SUPFAM" id="SSF52777">
    <property type="entry name" value="CoA-dependent acyltransferases"/>
    <property type="match status" value="1"/>
</dbReference>
<keyword evidence="1" id="KW-0808">Transferase</keyword>
<keyword evidence="4" id="KW-1185">Reference proteome</keyword>
<accession>L1I9L1</accession>
<evidence type="ECO:0000256" key="1">
    <source>
        <dbReference type="ARBA" id="ARBA00022679"/>
    </source>
</evidence>
<reference evidence="3" key="3">
    <citation type="submission" date="2016-03" db="UniProtKB">
        <authorList>
            <consortium name="EnsemblProtists"/>
        </authorList>
    </citation>
    <scope>IDENTIFICATION</scope>
</reference>
<evidence type="ECO:0000313" key="3">
    <source>
        <dbReference type="EnsemblProtists" id="EKX32545"/>
    </source>
</evidence>
<sequence>MVSSYELASNYSYSPKNMVDQAPNPMVYTTLLNSSLYKMEKQPNTVQAVPMQYQGLSYQGRHSFAQISPKNNFMERSNQLSSYETQQARPYNTEQYPHLVMGYPQARYVQENYNSAEIARSYTNSSPANSSNFFPVDRRNVLQNSAPSAYYAQSYPRAAQSMPNPVRVDVSTVTPSTSRPMEFGGQNYSSRNAMSFPTPVPMQTPNVMPNSPHASDFQGQTFSRSANVPHAMNMPASLPSTISDSTNYSKNSQPNSSGACMALILRKPKESIHRFQSICWNDEFYVTNPTAIQRIALKFEHVLDPSLLLQSLDDVVKKFPTITSKICHYQGKLCFHLASEQVTLRVILVKPHILSDMNQWYNACNEYRPVSNESTERPPLFQAFILLSNDPSHGCVFVVCFDHVLGDAITYGIFLNHWSQEYSLLKEKFGTNLASSLSNLPPCMYERPSMPPPITPPHQIRMLRYELNTQFLSTVKAQYCSPSDRLSTNDILMAQCACALAPHRKGPQAMPYAHIIVLTDRRKRGLSEDFFGNAVVDINVYISMQLLLEGNVLAVARDIRKAVNNGLYILEHNLPKFNEEKLAAEKSPYPKLFVWNSWMRAGRSILDAKFGEEKGVLRFEWLNLLANATPNSPEVILAFPVAQPSGTMAIQISSENWDEFKSIAKYWGEGKQVGLDHLRR</sequence>
<dbReference type="PANTHER" id="PTHR31642:SF310">
    <property type="entry name" value="FATTY ALCOHOL:CAFFEOYL-COA ACYLTRANSFERASE"/>
    <property type="match status" value="1"/>
</dbReference>
<dbReference type="PaxDb" id="55529-EKX32545"/>
<dbReference type="EMBL" id="JH993184">
    <property type="protein sequence ID" value="EKX32545.1"/>
    <property type="molecule type" value="Genomic_DNA"/>
</dbReference>
<organism evidence="2">
    <name type="scientific">Guillardia theta (strain CCMP2712)</name>
    <name type="common">Cryptophyte</name>
    <dbReference type="NCBI Taxonomy" id="905079"/>
    <lineage>
        <taxon>Eukaryota</taxon>
        <taxon>Cryptophyceae</taxon>
        <taxon>Pyrenomonadales</taxon>
        <taxon>Geminigeraceae</taxon>
        <taxon>Guillardia</taxon>
    </lineage>
</organism>
<dbReference type="InterPro" id="IPR050317">
    <property type="entry name" value="Plant_Fungal_Acyltransferase"/>
</dbReference>
<reference evidence="4" key="2">
    <citation type="submission" date="2012-11" db="EMBL/GenBank/DDBJ databases">
        <authorList>
            <person name="Kuo A."/>
            <person name="Curtis B.A."/>
            <person name="Tanifuji G."/>
            <person name="Burki F."/>
            <person name="Gruber A."/>
            <person name="Irimia M."/>
            <person name="Maruyama S."/>
            <person name="Arias M.C."/>
            <person name="Ball S.G."/>
            <person name="Gile G.H."/>
            <person name="Hirakawa Y."/>
            <person name="Hopkins J.F."/>
            <person name="Rensing S.A."/>
            <person name="Schmutz J."/>
            <person name="Symeonidi A."/>
            <person name="Elias M."/>
            <person name="Eveleigh R.J."/>
            <person name="Herman E.K."/>
            <person name="Klute M.J."/>
            <person name="Nakayama T."/>
            <person name="Obornik M."/>
            <person name="Reyes-Prieto A."/>
            <person name="Armbrust E.V."/>
            <person name="Aves S.J."/>
            <person name="Beiko R.G."/>
            <person name="Coutinho P."/>
            <person name="Dacks J.B."/>
            <person name="Durnford D.G."/>
            <person name="Fast N.M."/>
            <person name="Green B.R."/>
            <person name="Grisdale C."/>
            <person name="Hempe F."/>
            <person name="Henrissat B."/>
            <person name="Hoppner M.P."/>
            <person name="Ishida K.-I."/>
            <person name="Kim E."/>
            <person name="Koreny L."/>
            <person name="Kroth P.G."/>
            <person name="Liu Y."/>
            <person name="Malik S.-B."/>
            <person name="Maier U.G."/>
            <person name="McRose D."/>
            <person name="Mock T."/>
            <person name="Neilson J.A."/>
            <person name="Onodera N.T."/>
            <person name="Poole A.M."/>
            <person name="Pritham E.J."/>
            <person name="Richards T.A."/>
            <person name="Rocap G."/>
            <person name="Roy S.W."/>
            <person name="Sarai C."/>
            <person name="Schaack S."/>
            <person name="Shirato S."/>
            <person name="Slamovits C.H."/>
            <person name="Spencer D.F."/>
            <person name="Suzuki S."/>
            <person name="Worden A.Z."/>
            <person name="Zauner S."/>
            <person name="Barry K."/>
            <person name="Bell C."/>
            <person name="Bharti A.K."/>
            <person name="Crow J.A."/>
            <person name="Grimwood J."/>
            <person name="Kramer R."/>
            <person name="Lindquist E."/>
            <person name="Lucas S."/>
            <person name="Salamov A."/>
            <person name="McFadden G.I."/>
            <person name="Lane C.E."/>
            <person name="Keeling P.J."/>
            <person name="Gray M.W."/>
            <person name="Grigoriev I.V."/>
            <person name="Archibald J.M."/>
        </authorList>
    </citation>
    <scope>NUCLEOTIDE SEQUENCE</scope>
    <source>
        <strain evidence="4">CCMP2712</strain>
    </source>
</reference>
<dbReference type="AlphaFoldDB" id="L1I9L1"/>